<dbReference type="RefSeq" id="WP_375556040.1">
    <property type="nucleotide sequence ID" value="NZ_JBBVGT010000001.1"/>
</dbReference>
<keyword evidence="3 8" id="KW-1134">Transmembrane beta strand</keyword>
<dbReference type="SUPFAM" id="SSF56935">
    <property type="entry name" value="Porins"/>
    <property type="match status" value="1"/>
</dbReference>
<dbReference type="Pfam" id="PF00593">
    <property type="entry name" value="TonB_dep_Rec_b-barrel"/>
    <property type="match status" value="1"/>
</dbReference>
<feature type="domain" description="TonB-dependent receptor-like beta-barrel" evidence="11">
    <location>
        <begin position="464"/>
        <end position="793"/>
    </location>
</feature>
<feature type="chain" id="PRO_5045257695" evidence="10">
    <location>
        <begin position="24"/>
        <end position="1039"/>
    </location>
</feature>
<evidence type="ECO:0000259" key="12">
    <source>
        <dbReference type="Pfam" id="PF07715"/>
    </source>
</evidence>
<evidence type="ECO:0000256" key="7">
    <source>
        <dbReference type="ARBA" id="ARBA00023237"/>
    </source>
</evidence>
<dbReference type="Gene3D" id="2.170.130.10">
    <property type="entry name" value="TonB-dependent receptor, plug domain"/>
    <property type="match status" value="1"/>
</dbReference>
<keyword evidence="13" id="KW-0675">Receptor</keyword>
<name>A0ABV5CA98_9SPHI</name>
<reference evidence="13 14" key="1">
    <citation type="submission" date="2024-04" db="EMBL/GenBank/DDBJ databases">
        <title>Albibacterium profundi sp. nov., isolated from sediment of the Challenger Deep of Mariana Trench.</title>
        <authorList>
            <person name="Wang Y."/>
        </authorList>
    </citation>
    <scope>NUCLEOTIDE SEQUENCE [LARGE SCALE GENOMIC DNA]</scope>
    <source>
        <strain evidence="13 14">RHL897</strain>
    </source>
</reference>
<evidence type="ECO:0000256" key="2">
    <source>
        <dbReference type="ARBA" id="ARBA00022448"/>
    </source>
</evidence>
<dbReference type="NCBIfam" id="TIGR04057">
    <property type="entry name" value="SusC_RagA_signa"/>
    <property type="match status" value="1"/>
</dbReference>
<keyword evidence="6 8" id="KW-0472">Membrane</keyword>
<evidence type="ECO:0000313" key="13">
    <source>
        <dbReference type="EMBL" id="MFB5944461.1"/>
    </source>
</evidence>
<comment type="subcellular location">
    <subcellularLocation>
        <location evidence="1 8">Cell outer membrane</location>
        <topology evidence="1 8">Multi-pass membrane protein</topology>
    </subcellularLocation>
</comment>
<feature type="domain" description="TonB-dependent receptor plug" evidence="12">
    <location>
        <begin position="119"/>
        <end position="225"/>
    </location>
</feature>
<dbReference type="Gene3D" id="2.40.170.20">
    <property type="entry name" value="TonB-dependent receptor, beta-barrel domain"/>
    <property type="match status" value="1"/>
</dbReference>
<evidence type="ECO:0000256" key="6">
    <source>
        <dbReference type="ARBA" id="ARBA00023136"/>
    </source>
</evidence>
<organism evidence="13 14">
    <name type="scientific">Albibacterium profundi</name>
    <dbReference type="NCBI Taxonomy" id="3134906"/>
    <lineage>
        <taxon>Bacteria</taxon>
        <taxon>Pseudomonadati</taxon>
        <taxon>Bacteroidota</taxon>
        <taxon>Sphingobacteriia</taxon>
        <taxon>Sphingobacteriales</taxon>
        <taxon>Sphingobacteriaceae</taxon>
        <taxon>Albibacterium</taxon>
    </lineage>
</organism>
<comment type="caution">
    <text evidence="13">The sequence shown here is derived from an EMBL/GenBank/DDBJ whole genome shotgun (WGS) entry which is preliminary data.</text>
</comment>
<evidence type="ECO:0000256" key="10">
    <source>
        <dbReference type="SAM" id="SignalP"/>
    </source>
</evidence>
<gene>
    <name evidence="13" type="ORF">WKR92_01305</name>
</gene>
<dbReference type="InterPro" id="IPR036942">
    <property type="entry name" value="Beta-barrel_TonB_sf"/>
</dbReference>
<comment type="similarity">
    <text evidence="8 9">Belongs to the TonB-dependent receptor family.</text>
</comment>
<dbReference type="InterPro" id="IPR037066">
    <property type="entry name" value="Plug_dom_sf"/>
</dbReference>
<dbReference type="InterPro" id="IPR039426">
    <property type="entry name" value="TonB-dep_rcpt-like"/>
</dbReference>
<keyword evidence="5 9" id="KW-0798">TonB box</keyword>
<evidence type="ECO:0000256" key="3">
    <source>
        <dbReference type="ARBA" id="ARBA00022452"/>
    </source>
</evidence>
<dbReference type="NCBIfam" id="TIGR04056">
    <property type="entry name" value="OMP_RagA_SusC"/>
    <property type="match status" value="1"/>
</dbReference>
<dbReference type="Pfam" id="PF07715">
    <property type="entry name" value="Plug"/>
    <property type="match status" value="1"/>
</dbReference>
<dbReference type="Proteomes" id="UP001580928">
    <property type="component" value="Unassembled WGS sequence"/>
</dbReference>
<dbReference type="SUPFAM" id="SSF49464">
    <property type="entry name" value="Carboxypeptidase regulatory domain-like"/>
    <property type="match status" value="1"/>
</dbReference>
<evidence type="ECO:0000259" key="11">
    <source>
        <dbReference type="Pfam" id="PF00593"/>
    </source>
</evidence>
<feature type="signal peptide" evidence="10">
    <location>
        <begin position="1"/>
        <end position="23"/>
    </location>
</feature>
<evidence type="ECO:0000256" key="4">
    <source>
        <dbReference type="ARBA" id="ARBA00022692"/>
    </source>
</evidence>
<sequence>MKQRFLHVFMLLGLLFSALGLSAQSLQVSGRVIGATDNNPIPGVTVSVKGGTTSTSTDADGQYSLTISATEVVLEFRQLGMMTEEVAVNSSGVYNVSLRQDLTELEQVVVVGYGTQKKSVVTGAISSVKAADLESMPVTRIEQSLQGRTSGLTIASNSGQPGSAATIRVRGITTFGNNNPLWVVDGVVIDAGGISYLNQSDIESIEVLKDASSQAIYGARAAAGVILVTTKKGKAGAMRVNYNAYYGTSEPARKLSLLNGTEYATLRNESALAAGNALPFANPQEFGEGTDWQEQIFNRSAQRHNHELSVSGGNEKSTFYGSFGYLSQEGIVASDISNFKRTNIRLNSEHKITDWLKLGQNLGYSHERSQGIGNTNSEFGGPLSAAINLDPLTPVVETDPDVINSPNRPYASNAVVRDAFGNPYGISQYVLQEMTNPLAYMQTRLGNYGWSDNFVGNVYAELTPIEGLTFRSTLGSKLSYWGGESFTPVFYLNATNQNAQNNFTRGRDKGFDWNLENTVSYSRLIDDHSFEVLVGQGAYYDNRATGLSVTYYDLPVTNFDDASLNYNIPTDQRNSYGYENPGHTVSSLFARVNYNYQEKYLLEALIRRDGSSRFGSNNKYGVFPSFSLGWVASKEDFLADVDAIDMLKFRGGYGVVGNDNIGDFAYIATVGGGRNYTIGLTDMYTVGYSPNAPSNPDLKWEETSQTNIGFDMTFLNRVSVTFDWYNKVTKGILQNPRIPFYVGAIGNPAANVADMKNTGVELELGYNNRWGEVDFSLNGNASYVRNEVTNIGAGVSFINGAGFQASSYNITRTMVGQPFNSFYGFETMGIFQTQAEIDAYTNEEGALIQPDARPGDFKWADLDNDGAIGEEDRTFIGDPTPTWGFGFTLNVAYKGFDAVVFGQGVAGNKIFQGLRRLDINNANYSTKALGRWTGAGSSDRYPRLSDDDPNNNFANPSDFYLEDGDYFRLKTLQLGYTIPSLLSKQIGLQKARIYVMSENLFTLTKYSGFDPEIGGGIMSIDRGIYPQARSFMVGLNVTF</sequence>
<evidence type="ECO:0000256" key="5">
    <source>
        <dbReference type="ARBA" id="ARBA00023077"/>
    </source>
</evidence>
<dbReference type="InterPro" id="IPR023997">
    <property type="entry name" value="TonB-dep_OMP_SusC/RagA_CS"/>
</dbReference>
<keyword evidence="2 8" id="KW-0813">Transport</keyword>
<dbReference type="InterPro" id="IPR012910">
    <property type="entry name" value="Plug_dom"/>
</dbReference>
<protein>
    <submittedName>
        <fullName evidence="13">TonB-dependent receptor</fullName>
    </submittedName>
</protein>
<dbReference type="PROSITE" id="PS52016">
    <property type="entry name" value="TONB_DEPENDENT_REC_3"/>
    <property type="match status" value="1"/>
</dbReference>
<proteinExistence type="inferred from homology"/>
<dbReference type="EMBL" id="JBBVGT010000001">
    <property type="protein sequence ID" value="MFB5944461.1"/>
    <property type="molecule type" value="Genomic_DNA"/>
</dbReference>
<evidence type="ECO:0000256" key="1">
    <source>
        <dbReference type="ARBA" id="ARBA00004571"/>
    </source>
</evidence>
<dbReference type="Pfam" id="PF13715">
    <property type="entry name" value="CarbopepD_reg_2"/>
    <property type="match status" value="1"/>
</dbReference>
<evidence type="ECO:0000313" key="14">
    <source>
        <dbReference type="Proteomes" id="UP001580928"/>
    </source>
</evidence>
<keyword evidence="4 8" id="KW-0812">Transmembrane</keyword>
<dbReference type="InterPro" id="IPR008969">
    <property type="entry name" value="CarboxyPept-like_regulatory"/>
</dbReference>
<accession>A0ABV5CA98</accession>
<dbReference type="InterPro" id="IPR023996">
    <property type="entry name" value="TonB-dep_OMP_SusC/RagA"/>
</dbReference>
<dbReference type="Gene3D" id="2.60.40.1120">
    <property type="entry name" value="Carboxypeptidase-like, regulatory domain"/>
    <property type="match status" value="1"/>
</dbReference>
<evidence type="ECO:0000256" key="8">
    <source>
        <dbReference type="PROSITE-ProRule" id="PRU01360"/>
    </source>
</evidence>
<keyword evidence="10" id="KW-0732">Signal</keyword>
<evidence type="ECO:0000256" key="9">
    <source>
        <dbReference type="RuleBase" id="RU003357"/>
    </source>
</evidence>
<dbReference type="InterPro" id="IPR000531">
    <property type="entry name" value="Beta-barrel_TonB"/>
</dbReference>
<keyword evidence="14" id="KW-1185">Reference proteome</keyword>
<keyword evidence="7 8" id="KW-0998">Cell outer membrane</keyword>